<feature type="binding site" evidence="5">
    <location>
        <position position="180"/>
    </location>
    <ligand>
        <name>substrate</name>
    </ligand>
</feature>
<dbReference type="PANTHER" id="PTHR42679:SF3">
    <property type="entry name" value="S-METHYL-5'-THIOADENOSINE PHOSPHORYLASE"/>
    <property type="match status" value="1"/>
</dbReference>
<feature type="binding site" evidence="5">
    <location>
        <begin position="50"/>
        <end position="51"/>
    </location>
    <ligand>
        <name>phosphate</name>
        <dbReference type="ChEBI" id="CHEBI:43474"/>
    </ligand>
</feature>
<dbReference type="InterPro" id="IPR035994">
    <property type="entry name" value="Nucleoside_phosphorylase_sf"/>
</dbReference>
<evidence type="ECO:0000256" key="5">
    <source>
        <dbReference type="HAMAP-Rule" id="MF_01963"/>
    </source>
</evidence>
<dbReference type="InterPro" id="IPR000845">
    <property type="entry name" value="Nucleoside_phosphorylase_d"/>
</dbReference>
<comment type="function">
    <text evidence="5">Catalyzes the reversible phosphorylation of S-methyl-5'-thioadenosine (MTA) to adenine and 5-methylthioribose-1-phosphate. Involved in the breakdown of MTA, a major by-product of polyamine biosynthesis. Responsible for the first step in the methionine salvage pathway after MTA has been generated from S-adenosylmethionine. Has broad substrate specificity with 6-aminopurine nucleosides as preferred substrates.</text>
</comment>
<keyword evidence="3 5" id="KW-0660">Purine salvage</keyword>
<accession>A0A1V0N547</accession>
<dbReference type="CDD" id="cd09010">
    <property type="entry name" value="MTAP_SsMTAPII_like_MTIP"/>
    <property type="match status" value="1"/>
</dbReference>
<keyword evidence="2 5" id="KW-0808">Transferase</keyword>
<dbReference type="Gene3D" id="3.40.50.1580">
    <property type="entry name" value="Nucleoside phosphorylase domain"/>
    <property type="match status" value="1"/>
</dbReference>
<dbReference type="Proteomes" id="UP000192050">
    <property type="component" value="Chromosome"/>
</dbReference>
<comment type="similarity">
    <text evidence="5">Belongs to the PNP/MTAP phosphorylase family. MTAP subfamily.</text>
</comment>
<dbReference type="SUPFAM" id="SSF53167">
    <property type="entry name" value="Purine and uridine phosphorylases"/>
    <property type="match status" value="1"/>
</dbReference>
<dbReference type="RefSeq" id="WP_009886462.1">
    <property type="nucleotide sequence ID" value="NZ_CP015363.1"/>
</dbReference>
<feature type="site" description="Important for substrate specificity" evidence="5">
    <location>
        <position position="163"/>
    </location>
</feature>
<sequence length="257" mass="28638">MTYVGIIGGSGLYSIMETRKTMDIDTPYGKPSAPLEIGEINGVEVAFLPRHGKKHTIPPHMVNYKANIFALQKAGVQRIIGLNAVGSLKEEYKPGDIVIPDQFIDFTKRRDLTYYNGPDVYHISMADPFCSDISAKAYEAGKKLSFPVHKNGAYICIEGPRFSTRAESKMFRNFADIIGMTLVPEINLAAELSMCYGMLATVTDYDAWKDEAVEASDVMQIMKESEEKVSKMLYNLVPEINGQRNCKCSLRLENAKA</sequence>
<feature type="site" description="Important for substrate specificity" evidence="5">
    <location>
        <position position="215"/>
    </location>
</feature>
<dbReference type="FunFam" id="3.40.50.1580:FF:000012">
    <property type="entry name" value="Probable 6-oxopurine nucleoside phosphorylase"/>
    <property type="match status" value="1"/>
</dbReference>
<dbReference type="PROSITE" id="PS01240">
    <property type="entry name" value="PNP_MTAP_2"/>
    <property type="match status" value="1"/>
</dbReference>
<evidence type="ECO:0000313" key="8">
    <source>
        <dbReference type="Proteomes" id="UP000192050"/>
    </source>
</evidence>
<dbReference type="UniPathway" id="UPA00904">
    <property type="reaction ID" value="UER00873"/>
</dbReference>
<dbReference type="STRING" id="74969.FAD_1363"/>
<keyword evidence="8" id="KW-1185">Reference proteome</keyword>
<proteinExistence type="inferred from homology"/>
<comment type="caution">
    <text evidence="5">Lacks conserved residue(s) required for the propagation of feature annotation.</text>
</comment>
<gene>
    <name evidence="5" type="primary">mtnP</name>
    <name evidence="7" type="ORF">FAD_1363</name>
</gene>
<comment type="subunit">
    <text evidence="4 5">Homohexamer. Dimer of a homotrimer.</text>
</comment>
<dbReference type="InterPro" id="IPR018099">
    <property type="entry name" value="Purine_phosphorylase-2_CS"/>
</dbReference>
<dbReference type="InterPro" id="IPR010044">
    <property type="entry name" value="MTAP"/>
</dbReference>
<dbReference type="Pfam" id="PF01048">
    <property type="entry name" value="PNP_UDP_1"/>
    <property type="match status" value="1"/>
</dbReference>
<dbReference type="GO" id="GO:0006166">
    <property type="term" value="P:purine ribonucleoside salvage"/>
    <property type="evidence" value="ECO:0007669"/>
    <property type="project" value="UniProtKB-KW"/>
</dbReference>
<dbReference type="NCBIfam" id="NF006334">
    <property type="entry name" value="PRK08564.1"/>
    <property type="match status" value="1"/>
</dbReference>
<feature type="binding site" evidence="5">
    <location>
        <begin position="204"/>
        <end position="206"/>
    </location>
    <ligand>
        <name>substrate</name>
    </ligand>
</feature>
<dbReference type="GO" id="GO:0019509">
    <property type="term" value="P:L-methionine salvage from methylthioadenosine"/>
    <property type="evidence" value="ECO:0007669"/>
    <property type="project" value="UniProtKB-UniRule"/>
</dbReference>
<evidence type="ECO:0000256" key="4">
    <source>
        <dbReference type="ARBA" id="ARBA00063054"/>
    </source>
</evidence>
<dbReference type="GeneID" id="16024587"/>
<dbReference type="KEGG" id="fai:FAD_1363"/>
<comment type="catalytic activity">
    <reaction evidence="5">
        <text>S-methyl-5'-thioadenosine + phosphate = 5-(methylsulfanyl)-alpha-D-ribose 1-phosphate + adenine</text>
        <dbReference type="Rhea" id="RHEA:11852"/>
        <dbReference type="ChEBI" id="CHEBI:16708"/>
        <dbReference type="ChEBI" id="CHEBI:17509"/>
        <dbReference type="ChEBI" id="CHEBI:43474"/>
        <dbReference type="ChEBI" id="CHEBI:58533"/>
        <dbReference type="EC" id="2.4.2.28"/>
    </reaction>
</comment>
<evidence type="ECO:0000256" key="3">
    <source>
        <dbReference type="ARBA" id="ARBA00022726"/>
    </source>
</evidence>
<name>A0A1V0N547_9ARCH</name>
<feature type="binding site" evidence="5">
    <location>
        <position position="10"/>
    </location>
    <ligand>
        <name>phosphate</name>
        <dbReference type="ChEBI" id="CHEBI:43474"/>
    </ligand>
</feature>
<dbReference type="EC" id="2.4.2.28" evidence="5"/>
<evidence type="ECO:0000259" key="6">
    <source>
        <dbReference type="Pfam" id="PF01048"/>
    </source>
</evidence>
<feature type="domain" description="Nucleoside phosphorylase" evidence="6">
    <location>
        <begin position="4"/>
        <end position="236"/>
    </location>
</feature>
<dbReference type="HAMAP" id="MF_01963">
    <property type="entry name" value="MTAP"/>
    <property type="match status" value="1"/>
</dbReference>
<reference evidence="7 8" key="1">
    <citation type="submission" date="2011-10" db="EMBL/GenBank/DDBJ databases">
        <title>Metabolic and evolutionary patterns in the extreme acidophile Ferroplasma acidiphilum.</title>
        <authorList>
            <person name="Golyshina O.V."/>
            <person name="Kozyavkin S.A."/>
            <person name="Tatusov R.L."/>
            <person name="Slesarev A.I."/>
            <person name="Golyshin P.N."/>
        </authorList>
    </citation>
    <scope>NUCLEOTIDE SEQUENCE [LARGE SCALE GENOMIC DNA]</scope>
    <source>
        <strain evidence="8">Y</strain>
    </source>
</reference>
<dbReference type="NCBIfam" id="TIGR01694">
    <property type="entry name" value="MTAP"/>
    <property type="match status" value="1"/>
</dbReference>
<feature type="binding site" evidence="5">
    <location>
        <position position="181"/>
    </location>
    <ligand>
        <name>phosphate</name>
        <dbReference type="ChEBI" id="CHEBI:43474"/>
    </ligand>
</feature>
<evidence type="ECO:0000313" key="7">
    <source>
        <dbReference type="EMBL" id="ARD85225.1"/>
    </source>
</evidence>
<protein>
    <recommendedName>
        <fullName evidence="5">S-methyl-5'-thioadenosine phosphorylase</fullName>
        <ecNumber evidence="5">2.4.2.28</ecNumber>
    </recommendedName>
    <alternativeName>
        <fullName evidence="5">5'-methylthioadenosine phosphorylase</fullName>
        <shortName evidence="5">MTA phosphorylase</shortName>
        <shortName evidence="5">MTAP</shortName>
    </alternativeName>
</protein>
<evidence type="ECO:0000256" key="2">
    <source>
        <dbReference type="ARBA" id="ARBA00022679"/>
    </source>
</evidence>
<dbReference type="GO" id="GO:0017061">
    <property type="term" value="F:S-methyl-5-thioadenosine phosphorylase activity"/>
    <property type="evidence" value="ECO:0007669"/>
    <property type="project" value="UniProtKB-UniRule"/>
</dbReference>
<dbReference type="NCBIfam" id="NF006599">
    <property type="entry name" value="PRK09136.1"/>
    <property type="match status" value="1"/>
</dbReference>
<dbReference type="EMBL" id="CP015363">
    <property type="protein sequence ID" value="ARD85225.1"/>
    <property type="molecule type" value="Genomic_DNA"/>
</dbReference>
<dbReference type="GO" id="GO:0005829">
    <property type="term" value="C:cytosol"/>
    <property type="evidence" value="ECO:0007669"/>
    <property type="project" value="TreeGrafter"/>
</dbReference>
<organism evidence="7 8">
    <name type="scientific">Ferroplasma acidiphilum</name>
    <dbReference type="NCBI Taxonomy" id="74969"/>
    <lineage>
        <taxon>Archaea</taxon>
        <taxon>Methanobacteriati</taxon>
        <taxon>Thermoplasmatota</taxon>
        <taxon>Thermoplasmata</taxon>
        <taxon>Thermoplasmatales</taxon>
        <taxon>Ferroplasmaceae</taxon>
        <taxon>Ferroplasma</taxon>
    </lineage>
</organism>
<comment type="pathway">
    <text evidence="5">Amino-acid biosynthesis; L-methionine biosynthesis via salvage pathway; S-methyl-5-thio-alpha-D-ribose 1-phosphate from S-methyl-5'-thioadenosine (phosphorylase route): step 1/1.</text>
</comment>
<dbReference type="AlphaFoldDB" id="A0A1V0N547"/>
<dbReference type="PANTHER" id="PTHR42679">
    <property type="entry name" value="S-METHYL-5'-THIOADENOSINE PHOSPHORYLASE"/>
    <property type="match status" value="1"/>
</dbReference>
<evidence type="ECO:0000256" key="1">
    <source>
        <dbReference type="ARBA" id="ARBA00022676"/>
    </source>
</evidence>
<keyword evidence="1 5" id="KW-0328">Glycosyltransferase</keyword>
<dbReference type="OrthoDB" id="7681at2157"/>